<reference evidence="1 2" key="1">
    <citation type="submission" date="2015-01" db="EMBL/GenBank/DDBJ databases">
        <title>The Genome Sequence of Exophiala xenobiotica CBS118157.</title>
        <authorList>
            <consortium name="The Broad Institute Genomics Platform"/>
            <person name="Cuomo C."/>
            <person name="de Hoog S."/>
            <person name="Gorbushina A."/>
            <person name="Stielow B."/>
            <person name="Teixiera M."/>
            <person name="Abouelleil A."/>
            <person name="Chapman S.B."/>
            <person name="Priest M."/>
            <person name="Young S.K."/>
            <person name="Wortman J."/>
            <person name="Nusbaum C."/>
            <person name="Birren B."/>
        </authorList>
    </citation>
    <scope>NUCLEOTIDE SEQUENCE [LARGE SCALE GENOMIC DNA]</scope>
    <source>
        <strain evidence="1 2">CBS 118157</strain>
    </source>
</reference>
<dbReference type="RefSeq" id="XP_013318608.1">
    <property type="nucleotide sequence ID" value="XM_013463154.1"/>
</dbReference>
<evidence type="ECO:0000313" key="2">
    <source>
        <dbReference type="Proteomes" id="UP000054342"/>
    </source>
</evidence>
<dbReference type="HOGENOM" id="CLU_1731488_0_0_1"/>
<keyword evidence="2" id="KW-1185">Reference proteome</keyword>
<name>A0A0D2FDB3_9EURO</name>
<dbReference type="OrthoDB" id="3912095at2759"/>
<accession>A0A0D2FDB3</accession>
<gene>
    <name evidence="1" type="ORF">PV05_02576</name>
</gene>
<dbReference type="Proteomes" id="UP000054342">
    <property type="component" value="Unassembled WGS sequence"/>
</dbReference>
<dbReference type="GeneID" id="25324484"/>
<evidence type="ECO:0000313" key="1">
    <source>
        <dbReference type="EMBL" id="KIW58024.1"/>
    </source>
</evidence>
<proteinExistence type="predicted"/>
<protein>
    <submittedName>
        <fullName evidence="1">Uncharacterized protein</fullName>
    </submittedName>
</protein>
<dbReference type="EMBL" id="KN847318">
    <property type="protein sequence ID" value="KIW58024.1"/>
    <property type="molecule type" value="Genomic_DNA"/>
</dbReference>
<sequence>MSTGQTARALQALDASRFEFVKVENTVKDMLDAGSRYNNLEKALGEGVLFVLGKGLSESLWTKLLPKSGKTFDAAISHLKAVGLSARSRMYAQLRKTVVEAKVALVLSLPQAYPSYESVSTPVLEWGVAFPQANYPQAQCFCAGPEHCCGL</sequence>
<organism evidence="1 2">
    <name type="scientific">Exophiala xenobiotica</name>
    <dbReference type="NCBI Taxonomy" id="348802"/>
    <lineage>
        <taxon>Eukaryota</taxon>
        <taxon>Fungi</taxon>
        <taxon>Dikarya</taxon>
        <taxon>Ascomycota</taxon>
        <taxon>Pezizomycotina</taxon>
        <taxon>Eurotiomycetes</taxon>
        <taxon>Chaetothyriomycetidae</taxon>
        <taxon>Chaetothyriales</taxon>
        <taxon>Herpotrichiellaceae</taxon>
        <taxon>Exophiala</taxon>
    </lineage>
</organism>
<dbReference type="AlphaFoldDB" id="A0A0D2FDB3"/>